<accession>A0A974D8W5</accession>
<evidence type="ECO:0000313" key="2">
    <source>
        <dbReference type="EMBL" id="OCT87403.1"/>
    </source>
</evidence>
<dbReference type="Proteomes" id="UP000694892">
    <property type="component" value="Chromosome 3S"/>
</dbReference>
<feature type="compositionally biased region" description="Low complexity" evidence="1">
    <location>
        <begin position="235"/>
        <end position="249"/>
    </location>
</feature>
<gene>
    <name evidence="2" type="ORF">XELAEV_18021098mg</name>
</gene>
<dbReference type="AlphaFoldDB" id="A0A974D8W5"/>
<name>A0A974D8W5_XENLA</name>
<proteinExistence type="predicted"/>
<protein>
    <submittedName>
        <fullName evidence="2">Uncharacterized protein</fullName>
    </submittedName>
</protein>
<evidence type="ECO:0000313" key="3">
    <source>
        <dbReference type="Proteomes" id="UP000694892"/>
    </source>
</evidence>
<reference evidence="3" key="1">
    <citation type="journal article" date="2016" name="Nature">
        <title>Genome evolution in the allotetraploid frog Xenopus laevis.</title>
        <authorList>
            <person name="Session A.M."/>
            <person name="Uno Y."/>
            <person name="Kwon T."/>
            <person name="Chapman J.A."/>
            <person name="Toyoda A."/>
            <person name="Takahashi S."/>
            <person name="Fukui A."/>
            <person name="Hikosaka A."/>
            <person name="Suzuki A."/>
            <person name="Kondo M."/>
            <person name="van Heeringen S.J."/>
            <person name="Quigley I."/>
            <person name="Heinz S."/>
            <person name="Ogino H."/>
            <person name="Ochi H."/>
            <person name="Hellsten U."/>
            <person name="Lyons J.B."/>
            <person name="Simakov O."/>
            <person name="Putnam N."/>
            <person name="Stites J."/>
            <person name="Kuroki Y."/>
            <person name="Tanaka T."/>
            <person name="Michiue T."/>
            <person name="Watanabe M."/>
            <person name="Bogdanovic O."/>
            <person name="Lister R."/>
            <person name="Georgiou G."/>
            <person name="Paranjpe S.S."/>
            <person name="van Kruijsbergen I."/>
            <person name="Shu S."/>
            <person name="Carlson J."/>
            <person name="Kinoshita T."/>
            <person name="Ohta Y."/>
            <person name="Mawaribuchi S."/>
            <person name="Jenkins J."/>
            <person name="Grimwood J."/>
            <person name="Schmutz J."/>
            <person name="Mitros T."/>
            <person name="Mozaffari S.V."/>
            <person name="Suzuki Y."/>
            <person name="Haramoto Y."/>
            <person name="Yamamoto T.S."/>
            <person name="Takagi C."/>
            <person name="Heald R."/>
            <person name="Miller K."/>
            <person name="Haudenschild C."/>
            <person name="Kitzman J."/>
            <person name="Nakayama T."/>
            <person name="Izutsu Y."/>
            <person name="Robert J."/>
            <person name="Fortriede J."/>
            <person name="Burns K."/>
            <person name="Lotay V."/>
            <person name="Karimi K."/>
            <person name="Yasuoka Y."/>
            <person name="Dichmann D.S."/>
            <person name="Flajnik M.F."/>
            <person name="Houston D.W."/>
            <person name="Shendure J."/>
            <person name="DuPasquier L."/>
            <person name="Vize P.D."/>
            <person name="Zorn A.M."/>
            <person name="Ito M."/>
            <person name="Marcotte E.M."/>
            <person name="Wallingford J.B."/>
            <person name="Ito Y."/>
            <person name="Asashima M."/>
            <person name="Ueno N."/>
            <person name="Matsuda Y."/>
            <person name="Veenstra G.J."/>
            <person name="Fujiyama A."/>
            <person name="Harland R.M."/>
            <person name="Taira M."/>
            <person name="Rokhsar D.S."/>
        </authorList>
    </citation>
    <scope>NUCLEOTIDE SEQUENCE [LARGE SCALE GENOMIC DNA]</scope>
    <source>
        <strain evidence="3">J</strain>
    </source>
</reference>
<dbReference type="EMBL" id="CM004471">
    <property type="protein sequence ID" value="OCT87403.1"/>
    <property type="molecule type" value="Genomic_DNA"/>
</dbReference>
<sequence>MSDPEQSSEQLGANTFAYSDAEIQRILSEIEEGDIPLSGTTNVRDVKRELLNLQKKEIGLNLHVTSLAQYVRNKQIPRGLRVDLKPNLCADDPVLKQRWQEICNKCSLDLIVLTIERLQVKVSTIRKSLSDVKEEIQREKGVDQLATILRDHEETLHRYRESISLRKQSKFDRDAQDYRQNQVYSWREERSRQQSAYFSPPHRSGRSRRGYARGRAPDNFSLPYPATQRREQPTSYRGNSGDRSSSSDASGGGFLDQDITQHPPKRRNPRAPIPREQYPNRQRSRR</sequence>
<organism evidence="2 3">
    <name type="scientific">Xenopus laevis</name>
    <name type="common">African clawed frog</name>
    <dbReference type="NCBI Taxonomy" id="8355"/>
    <lineage>
        <taxon>Eukaryota</taxon>
        <taxon>Metazoa</taxon>
        <taxon>Chordata</taxon>
        <taxon>Craniata</taxon>
        <taxon>Vertebrata</taxon>
        <taxon>Euteleostomi</taxon>
        <taxon>Amphibia</taxon>
        <taxon>Batrachia</taxon>
        <taxon>Anura</taxon>
        <taxon>Pipoidea</taxon>
        <taxon>Pipidae</taxon>
        <taxon>Xenopodinae</taxon>
        <taxon>Xenopus</taxon>
        <taxon>Xenopus</taxon>
    </lineage>
</organism>
<evidence type="ECO:0000256" key="1">
    <source>
        <dbReference type="SAM" id="MobiDB-lite"/>
    </source>
</evidence>
<feature type="compositionally biased region" description="Basic residues" evidence="1">
    <location>
        <begin position="203"/>
        <end position="212"/>
    </location>
</feature>
<feature type="region of interest" description="Disordered" evidence="1">
    <location>
        <begin position="184"/>
        <end position="286"/>
    </location>
</feature>